<gene>
    <name evidence="4" type="ORF">OIH86_13095</name>
</gene>
<dbReference type="SMART" id="SM00257">
    <property type="entry name" value="LysM"/>
    <property type="match status" value="1"/>
</dbReference>
<dbReference type="Gene3D" id="2.20.230.10">
    <property type="entry name" value="Resuscitation-promoting factor rpfb"/>
    <property type="match status" value="1"/>
</dbReference>
<dbReference type="CDD" id="cd12797">
    <property type="entry name" value="M23_peptidase"/>
    <property type="match status" value="1"/>
</dbReference>
<feature type="domain" description="G5" evidence="2">
    <location>
        <begin position="273"/>
        <end position="353"/>
    </location>
</feature>
<dbReference type="PANTHER" id="PTHR21666">
    <property type="entry name" value="PEPTIDASE-RELATED"/>
    <property type="match status" value="1"/>
</dbReference>
<evidence type="ECO:0000313" key="4">
    <source>
        <dbReference type="EMBL" id="MCV9886575.1"/>
    </source>
</evidence>
<dbReference type="Pfam" id="PF07501">
    <property type="entry name" value="G5"/>
    <property type="match status" value="1"/>
</dbReference>
<feature type="domain" description="LysM" evidence="3">
    <location>
        <begin position="221"/>
        <end position="266"/>
    </location>
</feature>
<dbReference type="InterPro" id="IPR036779">
    <property type="entry name" value="LysM_dom_sf"/>
</dbReference>
<dbReference type="SUPFAM" id="SSF51261">
    <property type="entry name" value="Duplicated hybrid motif"/>
    <property type="match status" value="1"/>
</dbReference>
<dbReference type="SMART" id="SM01208">
    <property type="entry name" value="G5"/>
    <property type="match status" value="1"/>
</dbReference>
<dbReference type="InterPro" id="IPR016047">
    <property type="entry name" value="M23ase_b-sheet_dom"/>
</dbReference>
<dbReference type="InterPro" id="IPR050570">
    <property type="entry name" value="Cell_wall_metabolism_enzyme"/>
</dbReference>
<proteinExistence type="predicted"/>
<comment type="caution">
    <text evidence="4">The sequence shown here is derived from an EMBL/GenBank/DDBJ whole genome shotgun (WGS) entry which is preliminary data.</text>
</comment>
<keyword evidence="1" id="KW-0732">Signal</keyword>
<evidence type="ECO:0000259" key="3">
    <source>
        <dbReference type="PROSITE" id="PS51782"/>
    </source>
</evidence>
<organism evidence="4 5">
    <name type="scientific">Metabacillus halosaccharovorans</name>
    <dbReference type="NCBI Taxonomy" id="930124"/>
    <lineage>
        <taxon>Bacteria</taxon>
        <taxon>Bacillati</taxon>
        <taxon>Bacillota</taxon>
        <taxon>Bacilli</taxon>
        <taxon>Bacillales</taxon>
        <taxon>Bacillaceae</taxon>
        <taxon>Metabacillus</taxon>
    </lineage>
</organism>
<dbReference type="PANTHER" id="PTHR21666:SF270">
    <property type="entry name" value="MUREIN HYDROLASE ACTIVATOR ENVC"/>
    <property type="match status" value="1"/>
</dbReference>
<name>A0ABT3DHN3_9BACI</name>
<dbReference type="Pfam" id="PF01551">
    <property type="entry name" value="Peptidase_M23"/>
    <property type="match status" value="1"/>
</dbReference>
<dbReference type="RefSeq" id="WP_264143149.1">
    <property type="nucleotide sequence ID" value="NZ_JAOYEY010000040.1"/>
</dbReference>
<dbReference type="PROSITE" id="PS51782">
    <property type="entry name" value="LYSM"/>
    <property type="match status" value="1"/>
</dbReference>
<accession>A0ABT3DHN3</accession>
<dbReference type="Proteomes" id="UP001526147">
    <property type="component" value="Unassembled WGS sequence"/>
</dbReference>
<dbReference type="EMBL" id="JAOYEY010000040">
    <property type="protein sequence ID" value="MCV9886575.1"/>
    <property type="molecule type" value="Genomic_DNA"/>
</dbReference>
<dbReference type="PROSITE" id="PS51109">
    <property type="entry name" value="G5"/>
    <property type="match status" value="1"/>
</dbReference>
<dbReference type="Pfam" id="PF01476">
    <property type="entry name" value="LysM"/>
    <property type="match status" value="1"/>
</dbReference>
<dbReference type="Gene3D" id="3.10.350.10">
    <property type="entry name" value="LysM domain"/>
    <property type="match status" value="1"/>
</dbReference>
<dbReference type="SUPFAM" id="SSF54106">
    <property type="entry name" value="LysM domain"/>
    <property type="match status" value="1"/>
</dbReference>
<protein>
    <submittedName>
        <fullName evidence="4">Peptidoglycan DD-metalloendopeptidase family protein</fullName>
    </submittedName>
</protein>
<dbReference type="InterPro" id="IPR011055">
    <property type="entry name" value="Dup_hybrid_motif"/>
</dbReference>
<reference evidence="4 5" key="1">
    <citation type="submission" date="2022-10" db="EMBL/GenBank/DDBJ databases">
        <title>Draft genome assembly of moderately radiation resistant bacterium Metabacillus halosaccharovorans.</title>
        <authorList>
            <person name="Pal S."/>
            <person name="Gopinathan A."/>
        </authorList>
    </citation>
    <scope>NUCLEOTIDE SEQUENCE [LARGE SCALE GENOMIC DNA]</scope>
    <source>
        <strain evidence="4 5">VITHBRA001</strain>
    </source>
</reference>
<evidence type="ECO:0000256" key="1">
    <source>
        <dbReference type="ARBA" id="ARBA00022729"/>
    </source>
</evidence>
<evidence type="ECO:0000259" key="2">
    <source>
        <dbReference type="PROSITE" id="PS51109"/>
    </source>
</evidence>
<dbReference type="InterPro" id="IPR018392">
    <property type="entry name" value="LysM"/>
</dbReference>
<dbReference type="InterPro" id="IPR011098">
    <property type="entry name" value="G5_dom"/>
</dbReference>
<keyword evidence="5" id="KW-1185">Reference proteome</keyword>
<sequence>MFKRSIRALDEGKPVKKRSPFKKLTMGIVLATTLIFGVHAQAEDSLVSVYHIYHEGKYMGTVDNQDVIEELSKSKINKVIDKYKDFQLTVEDIEIIPEKMFRPVFNNAEVVENLGRELDVVVEGTVLSINGQEVAAFQDQSNAEMVLEKYKQKFVSKDVLDELDSRQVNQQLPALEEGQSRITEVSFTEDVTMETKKVLPDKIMTSEQGLNLLEKGTPVNKKYEVQENDVLGEIASKHDLSLEELLELNPELKEDSVIKPGEFLNVTVLQPFVMVQVKEEVSEKETIAYKTEIKEDNSMPKGEEKVSREGENGESLIHYSMTKQNGSEMKQEVLSEKVLKEPVNEIIIKGTKIIPSRGTGDLAWPAVGGYISSGLGQRWGKLHKGIDIARPSDRTIKAADNGTVISAGYNGGYGNKVVIDHNNGMKTVYAHLSSISVSVGQVVSQGQKLGVMGSTGNSTGIHLHFEVYEGGNLKNPQDYL</sequence>
<dbReference type="Gene3D" id="2.70.70.10">
    <property type="entry name" value="Glucose Permease (Domain IIA)"/>
    <property type="match status" value="1"/>
</dbReference>
<evidence type="ECO:0000313" key="5">
    <source>
        <dbReference type="Proteomes" id="UP001526147"/>
    </source>
</evidence>